<dbReference type="Proteomes" id="UP000011082">
    <property type="component" value="Unassembled WGS sequence"/>
</dbReference>
<dbReference type="GeneID" id="19881909"/>
<dbReference type="HOGENOM" id="CLU_069694_0_0_1"/>
<evidence type="ECO:0000313" key="2">
    <source>
        <dbReference type="Proteomes" id="UP000011082"/>
    </source>
</evidence>
<gene>
    <name evidence="1" type="ORF">VICG_01198</name>
</gene>
<dbReference type="InterPro" id="IPR032675">
    <property type="entry name" value="LRR_dom_sf"/>
</dbReference>
<dbReference type="InParanoid" id="L2GLX1"/>
<reference evidence="2" key="1">
    <citation type="submission" date="2011-05" db="EMBL/GenBank/DDBJ databases">
        <title>The genome sequence of Vittaforma corneae strain ATCC 50505.</title>
        <authorList>
            <consortium name="The Broad Institute Genome Sequencing Platform"/>
            <person name="Cuomo C."/>
            <person name="Didier E."/>
            <person name="Bowers L."/>
            <person name="Young S.K."/>
            <person name="Zeng Q."/>
            <person name="Gargeya S."/>
            <person name="Fitzgerald M."/>
            <person name="Haas B."/>
            <person name="Abouelleil A."/>
            <person name="Alvarado L."/>
            <person name="Arachchi H.M."/>
            <person name="Berlin A."/>
            <person name="Chapman S.B."/>
            <person name="Gearin G."/>
            <person name="Goldberg J."/>
            <person name="Griggs A."/>
            <person name="Gujja S."/>
            <person name="Hansen M."/>
            <person name="Heiman D."/>
            <person name="Howarth C."/>
            <person name="Larimer J."/>
            <person name="Lui A."/>
            <person name="MacDonald P.J.P."/>
            <person name="McCowen C."/>
            <person name="Montmayeur A."/>
            <person name="Murphy C."/>
            <person name="Neiman D."/>
            <person name="Pearson M."/>
            <person name="Priest M."/>
            <person name="Roberts A."/>
            <person name="Saif S."/>
            <person name="Shea T."/>
            <person name="Sisk P."/>
            <person name="Stolte C."/>
            <person name="Sykes S."/>
            <person name="Wortman J."/>
            <person name="Nusbaum C."/>
            <person name="Birren B."/>
        </authorList>
    </citation>
    <scope>NUCLEOTIDE SEQUENCE [LARGE SCALE GENOMIC DNA]</scope>
    <source>
        <strain evidence="2">ATCC 50505</strain>
    </source>
</reference>
<evidence type="ECO:0000313" key="1">
    <source>
        <dbReference type="EMBL" id="ELA41846.1"/>
    </source>
</evidence>
<organism evidence="1 2">
    <name type="scientific">Vittaforma corneae (strain ATCC 50505)</name>
    <name type="common">Microsporidian parasite</name>
    <name type="synonym">Nosema corneum</name>
    <dbReference type="NCBI Taxonomy" id="993615"/>
    <lineage>
        <taxon>Eukaryota</taxon>
        <taxon>Fungi</taxon>
        <taxon>Fungi incertae sedis</taxon>
        <taxon>Microsporidia</taxon>
        <taxon>Nosematidae</taxon>
        <taxon>Vittaforma</taxon>
    </lineage>
</organism>
<protein>
    <submittedName>
        <fullName evidence="1">Uncharacterized protein</fullName>
    </submittedName>
</protein>
<sequence>MHGLTLPIKTVTGLIRVLSVGFPMLFSADASCTVMSKDPEPSSDDSLEEQFKGISVSDIESVNISSHSASNSRVFKDTDGYFTAFMEDSRIIKMIDEYLTNSDLTLHEDYSSTKAAIYEVVAMKLYYSCIQTEDEFLDDDGYLNEDEVLNKDGSFKEEVIQKVEEYLREFNLRTIAVSDFEFNYTPIKAWELLVDNCETTHLWISKAAIDVAALNSSGLSKLTMLTLKNVGLTEMPCLYNLTDLEYLFLNDNIIGYVNLQSYFDAKTGGSTMPKLVHLYLYGNPVSKIDARIKEVFTDKSMEIGLNGVGSFSIHGNMKDKLDKVRIQLVEPDEKKENESDVNN</sequence>
<dbReference type="EMBL" id="JH370138">
    <property type="protein sequence ID" value="ELA41846.1"/>
    <property type="molecule type" value="Genomic_DNA"/>
</dbReference>
<keyword evidence="2" id="KW-1185">Reference proteome</keyword>
<dbReference type="RefSeq" id="XP_007604644.1">
    <property type="nucleotide sequence ID" value="XM_007604582.1"/>
</dbReference>
<dbReference type="AlphaFoldDB" id="L2GLX1"/>
<dbReference type="SUPFAM" id="SSF52058">
    <property type="entry name" value="L domain-like"/>
    <property type="match status" value="1"/>
</dbReference>
<dbReference type="Gene3D" id="3.80.10.10">
    <property type="entry name" value="Ribonuclease Inhibitor"/>
    <property type="match status" value="1"/>
</dbReference>
<dbReference type="OrthoDB" id="27267at2759"/>
<dbReference type="VEuPathDB" id="MicrosporidiaDB:VICG_01198"/>
<name>L2GLX1_VITCO</name>
<accession>L2GLX1</accession>
<proteinExistence type="predicted"/>